<reference evidence="1 2" key="1">
    <citation type="submission" date="2019-10" db="EMBL/GenBank/DDBJ databases">
        <authorList>
            <person name="Palmer J.M."/>
        </authorList>
    </citation>
    <scope>NUCLEOTIDE SEQUENCE [LARGE SCALE GENOMIC DNA]</scope>
    <source>
        <strain evidence="1 2">TWF730</strain>
    </source>
</reference>
<evidence type="ECO:0000313" key="2">
    <source>
        <dbReference type="Proteomes" id="UP001373714"/>
    </source>
</evidence>
<sequence>MGRRYICAGMFKSRRRYPDNINIFKGHMKVSCCKNHGEKILRIDVYAGHKWDQFQRALDSLAVRNFLEYTGQRDKSCQERVYRLPDVVAHWLQGLDIISVDFSRDLVVVAGYLLYESLMVEQSNDVTDACLAYLPSAQETSRPLATCLLHHFQEVAAHIVLLDTLQKNETSTQLDNKNNSSIVSSMLSPRCITKIFLKISRVLSCQTYYDESKRVADTVYQWLKKSADAIIERFEAEKIGAPQTEYRRLMNDTKFTLGCIALDGEDYTSAEAHFNDLLKQGNNILDQKCKMWVESLLYEVKIQQPRLSEPQLSALLSELLLLKKECDLYNYSNIQPHPQTVSIRVSILSIYQMQTKFRDALREAEDCRTFLTERFGTGNCENLECIIYGALIDSCCGHIYYQSADRQSVDLNKLIDRHLSKQESQQWSCGPDTSIYEKNLREEMNGFKIAASCFLAAAEKSSKARGEADAHTLNYRSDLALAEFRMDHLKDAIETNLQILKTGLITDGSSLNLLRGQLYPTPKVNVGKWAHLFWASIYLRLAIAHWVLYKDAISDGGEQQQLNSAVEYICRAKGMYDKMSMKTEIPVRYEMIGIEINKYSNAIDGSMRRREKLGYARARLARQVIPKA</sequence>
<dbReference type="AlphaFoldDB" id="A0AAV9V9Z4"/>
<keyword evidence="2" id="KW-1185">Reference proteome</keyword>
<accession>A0AAV9V9Z4</accession>
<proteinExistence type="predicted"/>
<organism evidence="1 2">
    <name type="scientific">Orbilia blumenaviensis</name>
    <dbReference type="NCBI Taxonomy" id="1796055"/>
    <lineage>
        <taxon>Eukaryota</taxon>
        <taxon>Fungi</taxon>
        <taxon>Dikarya</taxon>
        <taxon>Ascomycota</taxon>
        <taxon>Pezizomycotina</taxon>
        <taxon>Orbiliomycetes</taxon>
        <taxon>Orbiliales</taxon>
        <taxon>Orbiliaceae</taxon>
        <taxon>Orbilia</taxon>
    </lineage>
</organism>
<comment type="caution">
    <text evidence="1">The sequence shown here is derived from an EMBL/GenBank/DDBJ whole genome shotgun (WGS) entry which is preliminary data.</text>
</comment>
<dbReference type="Proteomes" id="UP001373714">
    <property type="component" value="Unassembled WGS sequence"/>
</dbReference>
<protein>
    <submittedName>
        <fullName evidence="1">Uncharacterized protein</fullName>
    </submittedName>
</protein>
<dbReference type="EMBL" id="JAVHNS010000004">
    <property type="protein sequence ID" value="KAK6358816.1"/>
    <property type="molecule type" value="Genomic_DNA"/>
</dbReference>
<evidence type="ECO:0000313" key="1">
    <source>
        <dbReference type="EMBL" id="KAK6358816.1"/>
    </source>
</evidence>
<gene>
    <name evidence="1" type="ORF">TWF730_008135</name>
</gene>
<name>A0AAV9V9Z4_9PEZI</name>